<accession>A0ABW9HXV9</accession>
<dbReference type="RefSeq" id="WP_109363823.1">
    <property type="nucleotide sequence ID" value="NZ_JBJVNI010000014.1"/>
</dbReference>
<evidence type="ECO:0000256" key="2">
    <source>
        <dbReference type="SAM" id="SignalP"/>
    </source>
</evidence>
<dbReference type="EMBL" id="JBJVNI010000014">
    <property type="protein sequence ID" value="MFM9612258.1"/>
    <property type="molecule type" value="Genomic_DNA"/>
</dbReference>
<comment type="caution">
    <text evidence="4">The sequence shown here is derived from an EMBL/GenBank/DDBJ whole genome shotgun (WGS) entry which is preliminary data.</text>
</comment>
<keyword evidence="2" id="KW-0732">Signal</keyword>
<proteinExistence type="predicted"/>
<evidence type="ECO:0000313" key="4">
    <source>
        <dbReference type="EMBL" id="MFM9612258.1"/>
    </source>
</evidence>
<protein>
    <submittedName>
        <fullName evidence="4">HtaA domain-containing protein</fullName>
    </submittedName>
</protein>
<evidence type="ECO:0000313" key="5">
    <source>
        <dbReference type="Proteomes" id="UP001631957"/>
    </source>
</evidence>
<name>A0ABW9HXV9_9ACTN</name>
<feature type="signal peptide" evidence="2">
    <location>
        <begin position="1"/>
        <end position="25"/>
    </location>
</feature>
<gene>
    <name evidence="4" type="ORF">ACKI18_26535</name>
</gene>
<dbReference type="Proteomes" id="UP001631957">
    <property type="component" value="Unassembled WGS sequence"/>
</dbReference>
<sequence length="306" mass="29823">MAKRTAVVALATGALLALGSPGALAGQELPGVTEGRAAWSGADGELAARGVSFGVTRPAVESASASFPAVGGGLDVQRASGEVWLGGAVRLDGASGQQPLVLAGLTLRLSGAAGTLQARTAVDGRAREVVLASVAASGAGPVVREGAVTWAGLRAELSEEGAELLSSWSGRGFVAGDGLGVLDVTVGTGVAEEPVGAPAANPTPTAGSSAEASPEAAAAVSLARPTLPAGGQQRVTGEGFAPGAVLLVAIDRDTRYQAVADGDGRFAQDFPVYGNAARGAHTVEVTGVAGEQAVVGAEFEVGEPAG</sequence>
<feature type="chain" id="PRO_5046756609" evidence="2">
    <location>
        <begin position="26"/>
        <end position="306"/>
    </location>
</feature>
<dbReference type="Pfam" id="PF04213">
    <property type="entry name" value="HtaA"/>
    <property type="match status" value="1"/>
</dbReference>
<feature type="region of interest" description="Disordered" evidence="1">
    <location>
        <begin position="193"/>
        <end position="221"/>
    </location>
</feature>
<keyword evidence="5" id="KW-1185">Reference proteome</keyword>
<evidence type="ECO:0000256" key="1">
    <source>
        <dbReference type="SAM" id="MobiDB-lite"/>
    </source>
</evidence>
<organism evidence="4 5">
    <name type="scientific">Streptomyces niveiscabiei</name>
    <dbReference type="NCBI Taxonomy" id="164115"/>
    <lineage>
        <taxon>Bacteria</taxon>
        <taxon>Bacillati</taxon>
        <taxon>Actinomycetota</taxon>
        <taxon>Actinomycetes</taxon>
        <taxon>Kitasatosporales</taxon>
        <taxon>Streptomycetaceae</taxon>
        <taxon>Streptomyces</taxon>
    </lineage>
</organism>
<evidence type="ECO:0000259" key="3">
    <source>
        <dbReference type="Pfam" id="PF04213"/>
    </source>
</evidence>
<dbReference type="InterPro" id="IPR007331">
    <property type="entry name" value="Htaa"/>
</dbReference>
<reference evidence="4 5" key="1">
    <citation type="submission" date="2024-12" db="EMBL/GenBank/DDBJ databases">
        <title>Forecasting of Potato common scab and diversities of Pathogenic streptomyces spp. in china.</title>
        <authorList>
            <person name="Handique U."/>
            <person name="Wu J."/>
        </authorList>
    </citation>
    <scope>NUCLEOTIDE SEQUENCE [LARGE SCALE GENOMIC DNA]</scope>
    <source>
        <strain evidence="4 5">ZRIMU1530</strain>
    </source>
</reference>
<feature type="domain" description="Htaa" evidence="3">
    <location>
        <begin position="55"/>
        <end position="165"/>
    </location>
</feature>